<accession>A0ACC0AA25</accession>
<gene>
    <name evidence="1" type="ORF">M9H77_25646</name>
</gene>
<reference evidence="2" key="1">
    <citation type="journal article" date="2023" name="Nat. Plants">
        <title>Single-cell RNA sequencing provides a high-resolution roadmap for understanding the multicellular compartmentation of specialized metabolism.</title>
        <authorList>
            <person name="Sun S."/>
            <person name="Shen X."/>
            <person name="Li Y."/>
            <person name="Li Y."/>
            <person name="Wang S."/>
            <person name="Li R."/>
            <person name="Zhang H."/>
            <person name="Shen G."/>
            <person name="Guo B."/>
            <person name="Wei J."/>
            <person name="Xu J."/>
            <person name="St-Pierre B."/>
            <person name="Chen S."/>
            <person name="Sun C."/>
        </authorList>
    </citation>
    <scope>NUCLEOTIDE SEQUENCE [LARGE SCALE GENOMIC DNA]</scope>
</reference>
<keyword evidence="2" id="KW-1185">Reference proteome</keyword>
<organism evidence="1 2">
    <name type="scientific">Catharanthus roseus</name>
    <name type="common">Madagascar periwinkle</name>
    <name type="synonym">Vinca rosea</name>
    <dbReference type="NCBI Taxonomy" id="4058"/>
    <lineage>
        <taxon>Eukaryota</taxon>
        <taxon>Viridiplantae</taxon>
        <taxon>Streptophyta</taxon>
        <taxon>Embryophyta</taxon>
        <taxon>Tracheophyta</taxon>
        <taxon>Spermatophyta</taxon>
        <taxon>Magnoliopsida</taxon>
        <taxon>eudicotyledons</taxon>
        <taxon>Gunneridae</taxon>
        <taxon>Pentapetalae</taxon>
        <taxon>asterids</taxon>
        <taxon>lamiids</taxon>
        <taxon>Gentianales</taxon>
        <taxon>Apocynaceae</taxon>
        <taxon>Rauvolfioideae</taxon>
        <taxon>Vinceae</taxon>
        <taxon>Catharanthinae</taxon>
        <taxon>Catharanthus</taxon>
    </lineage>
</organism>
<proteinExistence type="predicted"/>
<name>A0ACC0AA25_CATRO</name>
<protein>
    <submittedName>
        <fullName evidence="1">Uncharacterized protein</fullName>
    </submittedName>
</protein>
<evidence type="ECO:0000313" key="2">
    <source>
        <dbReference type="Proteomes" id="UP001060085"/>
    </source>
</evidence>
<sequence>MEEVPAHIHSGPIVPDVLSRQHEHRSSLIWSGNHETQLCTAALGGVRQIGGALVLLQIWAWSRIPAFRPQLITDVQTDPLAPLGAIWCTSFDCSQLPTHTLLRENDNTYWGTQYASHVEEVDDMALVVIQEPPTDPSQMAVFAKKVHTIIQRCMISIAVKKGTRRQPGRRAGDGRPPVPPFLDKHEHVEPGHAEVEGVEGFGARQSTIDPFDSPNLDIPFFSLGLMLASQSLPSGSGTSQMPPPPGLGFASFQSPYSTSFGFSGFMHPLLRAQSVHLQRINLYRRNLHLMKRSRRMT</sequence>
<comment type="caution">
    <text evidence="1">The sequence shown here is derived from an EMBL/GenBank/DDBJ whole genome shotgun (WGS) entry which is preliminary data.</text>
</comment>
<dbReference type="Proteomes" id="UP001060085">
    <property type="component" value="Linkage Group LG06"/>
</dbReference>
<dbReference type="EMBL" id="CM044706">
    <property type="protein sequence ID" value="KAI5656853.1"/>
    <property type="molecule type" value="Genomic_DNA"/>
</dbReference>
<evidence type="ECO:0000313" key="1">
    <source>
        <dbReference type="EMBL" id="KAI5656853.1"/>
    </source>
</evidence>